<keyword evidence="1" id="KW-1133">Transmembrane helix</keyword>
<accession>A0AAV3ZXY9</accession>
<evidence type="ECO:0000313" key="3">
    <source>
        <dbReference type="Proteomes" id="UP000735302"/>
    </source>
</evidence>
<dbReference type="AlphaFoldDB" id="A0AAV3ZXY9"/>
<feature type="transmembrane region" description="Helical" evidence="1">
    <location>
        <begin position="48"/>
        <end position="69"/>
    </location>
</feature>
<protein>
    <submittedName>
        <fullName evidence="2">Uncharacterized protein</fullName>
    </submittedName>
</protein>
<gene>
    <name evidence="2" type="ORF">PoB_002667400</name>
</gene>
<reference evidence="2 3" key="1">
    <citation type="journal article" date="2021" name="Elife">
        <title>Chloroplast acquisition without the gene transfer in kleptoplastic sea slugs, Plakobranchus ocellatus.</title>
        <authorList>
            <person name="Maeda T."/>
            <person name="Takahashi S."/>
            <person name="Yoshida T."/>
            <person name="Shimamura S."/>
            <person name="Takaki Y."/>
            <person name="Nagai Y."/>
            <person name="Toyoda A."/>
            <person name="Suzuki Y."/>
            <person name="Arimoto A."/>
            <person name="Ishii H."/>
            <person name="Satoh N."/>
            <person name="Nishiyama T."/>
            <person name="Hasebe M."/>
            <person name="Maruyama T."/>
            <person name="Minagawa J."/>
            <person name="Obokata J."/>
            <person name="Shigenobu S."/>
        </authorList>
    </citation>
    <scope>NUCLEOTIDE SEQUENCE [LARGE SCALE GENOMIC DNA]</scope>
</reference>
<proteinExistence type="predicted"/>
<comment type="caution">
    <text evidence="2">The sequence shown here is derived from an EMBL/GenBank/DDBJ whole genome shotgun (WGS) entry which is preliminary data.</text>
</comment>
<dbReference type="EMBL" id="BLXT01003052">
    <property type="protein sequence ID" value="GFO00169.1"/>
    <property type="molecule type" value="Genomic_DNA"/>
</dbReference>
<name>A0AAV3ZXY9_9GAST</name>
<evidence type="ECO:0000256" key="1">
    <source>
        <dbReference type="SAM" id="Phobius"/>
    </source>
</evidence>
<keyword evidence="1" id="KW-0812">Transmembrane</keyword>
<dbReference type="Proteomes" id="UP000735302">
    <property type="component" value="Unassembled WGS sequence"/>
</dbReference>
<keyword evidence="3" id="KW-1185">Reference proteome</keyword>
<evidence type="ECO:0000313" key="2">
    <source>
        <dbReference type="EMBL" id="GFO00169.1"/>
    </source>
</evidence>
<sequence>MASITVVDQKEIVHAAYLGVFKSSAVFKKFLTGVMFVKCAAMKTKQQAVGELVVVIAVRAVLTSLYSFISNQYFISDKLSTSTTVNFFAECQQYHQGQQDKLSLILHFLE</sequence>
<keyword evidence="1" id="KW-0472">Membrane</keyword>
<organism evidence="2 3">
    <name type="scientific">Plakobranchus ocellatus</name>
    <dbReference type="NCBI Taxonomy" id="259542"/>
    <lineage>
        <taxon>Eukaryota</taxon>
        <taxon>Metazoa</taxon>
        <taxon>Spiralia</taxon>
        <taxon>Lophotrochozoa</taxon>
        <taxon>Mollusca</taxon>
        <taxon>Gastropoda</taxon>
        <taxon>Heterobranchia</taxon>
        <taxon>Euthyneura</taxon>
        <taxon>Panpulmonata</taxon>
        <taxon>Sacoglossa</taxon>
        <taxon>Placobranchoidea</taxon>
        <taxon>Plakobranchidae</taxon>
        <taxon>Plakobranchus</taxon>
    </lineage>
</organism>